<dbReference type="PROSITE" id="PS51257">
    <property type="entry name" value="PROKAR_LIPOPROTEIN"/>
    <property type="match status" value="1"/>
</dbReference>
<dbReference type="AlphaFoldDB" id="A0A7C6Z2L9"/>
<evidence type="ECO:0000256" key="1">
    <source>
        <dbReference type="SAM" id="MobiDB-lite"/>
    </source>
</evidence>
<feature type="region of interest" description="Disordered" evidence="1">
    <location>
        <begin position="39"/>
        <end position="73"/>
    </location>
</feature>
<protein>
    <submittedName>
        <fullName evidence="2">Uncharacterized protein</fullName>
    </submittedName>
</protein>
<dbReference type="Proteomes" id="UP000553059">
    <property type="component" value="Unassembled WGS sequence"/>
</dbReference>
<organism evidence="2 3">
    <name type="scientific">Desulfitobacterium dehalogenans</name>
    <dbReference type="NCBI Taxonomy" id="36854"/>
    <lineage>
        <taxon>Bacteria</taxon>
        <taxon>Bacillati</taxon>
        <taxon>Bacillota</taxon>
        <taxon>Clostridia</taxon>
        <taxon>Eubacteriales</taxon>
        <taxon>Desulfitobacteriaceae</taxon>
        <taxon>Desulfitobacterium</taxon>
    </lineage>
</organism>
<sequence>MWGKSPDLSSFSVFAGAACGGMAGYPLGMAQKMTLKNAHKIPKSSAKRDPQDVALRTKANGFSGGAVRSTKLS</sequence>
<accession>A0A7C6Z2L9</accession>
<comment type="caution">
    <text evidence="2">The sequence shown here is derived from an EMBL/GenBank/DDBJ whole genome shotgun (WGS) entry which is preliminary data.</text>
</comment>
<proteinExistence type="predicted"/>
<evidence type="ECO:0000313" key="3">
    <source>
        <dbReference type="Proteomes" id="UP000553059"/>
    </source>
</evidence>
<dbReference type="EMBL" id="DUTF01000056">
    <property type="protein sequence ID" value="HHY25626.1"/>
    <property type="molecule type" value="Genomic_DNA"/>
</dbReference>
<reference evidence="2 3" key="1">
    <citation type="journal article" date="2020" name="Biotechnol. Biofuels">
        <title>New insights from the biogas microbiome by comprehensive genome-resolved metagenomics of nearly 1600 species originating from multiple anaerobic digesters.</title>
        <authorList>
            <person name="Campanaro S."/>
            <person name="Treu L."/>
            <person name="Rodriguez-R L.M."/>
            <person name="Kovalovszki A."/>
            <person name="Ziels R.M."/>
            <person name="Maus I."/>
            <person name="Zhu X."/>
            <person name="Kougias P.G."/>
            <person name="Basile A."/>
            <person name="Luo G."/>
            <person name="Schluter A."/>
            <person name="Konstantinidis K.T."/>
            <person name="Angelidaki I."/>
        </authorList>
    </citation>
    <scope>NUCLEOTIDE SEQUENCE [LARGE SCALE GENOMIC DNA]</scope>
    <source>
        <strain evidence="2">AS05jafATM_4</strain>
    </source>
</reference>
<name>A0A7C6Z2L9_9FIRM</name>
<gene>
    <name evidence="2" type="ORF">GX523_02520</name>
</gene>
<evidence type="ECO:0000313" key="2">
    <source>
        <dbReference type="EMBL" id="HHY25626.1"/>
    </source>
</evidence>